<comment type="caution">
    <text evidence="7">The sequence shown here is derived from an EMBL/GenBank/DDBJ whole genome shotgun (WGS) entry which is preliminary data.</text>
</comment>
<feature type="domain" description="Thiamine pyrophosphate enzyme TPP-binding" evidence="5">
    <location>
        <begin position="367"/>
        <end position="511"/>
    </location>
</feature>
<dbReference type="Gene3D" id="3.40.50.1220">
    <property type="entry name" value="TPP-binding domain"/>
    <property type="match status" value="1"/>
</dbReference>
<feature type="domain" description="Thiamine pyrophosphate enzyme N-terminal TPP-binding" evidence="6">
    <location>
        <begin position="3"/>
        <end position="107"/>
    </location>
</feature>
<protein>
    <recommendedName>
        <fullName evidence="9">Thiamine pyrophosphate-binding protein</fullName>
    </recommendedName>
</protein>
<keyword evidence="2 3" id="KW-0786">Thiamine pyrophosphate</keyword>
<evidence type="ECO:0000313" key="7">
    <source>
        <dbReference type="EMBL" id="RLE48912.1"/>
    </source>
</evidence>
<feature type="domain" description="Thiamine pyrophosphate enzyme central" evidence="4">
    <location>
        <begin position="189"/>
        <end position="321"/>
    </location>
</feature>
<dbReference type="Pfam" id="PF02776">
    <property type="entry name" value="TPP_enzyme_N"/>
    <property type="match status" value="1"/>
</dbReference>
<dbReference type="PANTHER" id="PTHR18968">
    <property type="entry name" value="THIAMINE PYROPHOSPHATE ENZYMES"/>
    <property type="match status" value="1"/>
</dbReference>
<organism evidence="7 8">
    <name type="scientific">Thermoproteota archaeon</name>
    <dbReference type="NCBI Taxonomy" id="2056631"/>
    <lineage>
        <taxon>Archaea</taxon>
        <taxon>Thermoproteota</taxon>
    </lineage>
</organism>
<reference evidence="7 8" key="1">
    <citation type="submission" date="2018-06" db="EMBL/GenBank/DDBJ databases">
        <title>Extensive metabolic versatility and redundancy in microbially diverse, dynamic hydrothermal sediments.</title>
        <authorList>
            <person name="Dombrowski N."/>
            <person name="Teske A."/>
            <person name="Baker B.J."/>
        </authorList>
    </citation>
    <scope>NUCLEOTIDE SEQUENCE [LARGE SCALE GENOMIC DNA]</scope>
    <source>
        <strain evidence="7">B66_G16</strain>
    </source>
</reference>
<evidence type="ECO:0000256" key="1">
    <source>
        <dbReference type="ARBA" id="ARBA00007812"/>
    </source>
</evidence>
<name>A0A497EPB1_9CREN</name>
<evidence type="ECO:0008006" key="9">
    <source>
        <dbReference type="Google" id="ProtNLM"/>
    </source>
</evidence>
<dbReference type="GO" id="GO:0000287">
    <property type="term" value="F:magnesium ion binding"/>
    <property type="evidence" value="ECO:0007669"/>
    <property type="project" value="InterPro"/>
</dbReference>
<dbReference type="SUPFAM" id="SSF52467">
    <property type="entry name" value="DHS-like NAD/FAD-binding domain"/>
    <property type="match status" value="1"/>
</dbReference>
<dbReference type="GO" id="GO:0044272">
    <property type="term" value="P:sulfur compound biosynthetic process"/>
    <property type="evidence" value="ECO:0007669"/>
    <property type="project" value="UniProtKB-ARBA"/>
</dbReference>
<gene>
    <name evidence="7" type="ORF">DRJ31_06230</name>
</gene>
<accession>A0A497EPB1</accession>
<dbReference type="Pfam" id="PF02775">
    <property type="entry name" value="TPP_enzyme_C"/>
    <property type="match status" value="1"/>
</dbReference>
<dbReference type="SUPFAM" id="SSF52518">
    <property type="entry name" value="Thiamin diphosphate-binding fold (THDP-binding)"/>
    <property type="match status" value="2"/>
</dbReference>
<dbReference type="Pfam" id="PF00205">
    <property type="entry name" value="TPP_enzyme_M"/>
    <property type="match status" value="1"/>
</dbReference>
<evidence type="ECO:0000259" key="4">
    <source>
        <dbReference type="Pfam" id="PF00205"/>
    </source>
</evidence>
<dbReference type="InterPro" id="IPR012000">
    <property type="entry name" value="Thiamin_PyroP_enz_cen_dom"/>
</dbReference>
<dbReference type="GO" id="GO:0050660">
    <property type="term" value="F:flavin adenine dinucleotide binding"/>
    <property type="evidence" value="ECO:0007669"/>
    <property type="project" value="TreeGrafter"/>
</dbReference>
<evidence type="ECO:0000313" key="8">
    <source>
        <dbReference type="Proteomes" id="UP000278475"/>
    </source>
</evidence>
<dbReference type="GO" id="GO:0005948">
    <property type="term" value="C:acetolactate synthase complex"/>
    <property type="evidence" value="ECO:0007669"/>
    <property type="project" value="TreeGrafter"/>
</dbReference>
<dbReference type="GO" id="GO:0009099">
    <property type="term" value="P:L-valine biosynthetic process"/>
    <property type="evidence" value="ECO:0007669"/>
    <property type="project" value="TreeGrafter"/>
</dbReference>
<dbReference type="CDD" id="cd07035">
    <property type="entry name" value="TPP_PYR_POX_like"/>
    <property type="match status" value="1"/>
</dbReference>
<dbReference type="Gene3D" id="3.40.50.970">
    <property type="match status" value="2"/>
</dbReference>
<dbReference type="InterPro" id="IPR029061">
    <property type="entry name" value="THDP-binding"/>
</dbReference>
<comment type="similarity">
    <text evidence="1 3">Belongs to the TPP enzyme family.</text>
</comment>
<dbReference type="AlphaFoldDB" id="A0A497EPB1"/>
<dbReference type="GO" id="GO:0003984">
    <property type="term" value="F:acetolactate synthase activity"/>
    <property type="evidence" value="ECO:0007669"/>
    <property type="project" value="TreeGrafter"/>
</dbReference>
<dbReference type="EMBL" id="QMQV01000054">
    <property type="protein sequence ID" value="RLE48912.1"/>
    <property type="molecule type" value="Genomic_DNA"/>
</dbReference>
<dbReference type="GO" id="GO:0009097">
    <property type="term" value="P:isoleucine biosynthetic process"/>
    <property type="evidence" value="ECO:0007669"/>
    <property type="project" value="TreeGrafter"/>
</dbReference>
<dbReference type="InterPro" id="IPR012001">
    <property type="entry name" value="Thiamin_PyroP_enz_TPP-bd_dom"/>
</dbReference>
<sequence length="526" mass="57587">MAMKAAKCIVKALEKAKVSVVFGIPGRWVLPIYEALRSSKIRHVLMRDERGASYAAYGYAKARKWVGVCLSTAGPGALNALPGIVAAYRDHIPVTLISGQVSEENVEASVEYVDALSIYRHVTKAALKISLAETPSNTVLKALSSSLTPPTGPSYVEASLGLQLSEIKNCKTDFQLITIKNNTLCEEDVTQVVKLLNKAKRPLILAGHGVILAKAHKSLQSFSIKYGIPVVTSLLGRGALSEYSNLNLGWIGLRGNEQANLALSQCDVLIILGCRLSDLTITSRNILVGKRIVHVELDERNFYDKADLKIKADVKAFLECLLKHMKGFTKKPLWFKKKRVEYAYKGVMSKALKSVFKHVRKGFFTIDIGQHAILALTLAKVSHKKSLIIPGGLAPMGFAIPAAIGACLVKKGVEVVALVGDGGFQMSCSELATISQLNLPIKIVLFNNRGLGLIRQQQEAFYGVSYETSFKDVDYVKLAESFGIESVKAEKPEDVGRLIEENRGQPFLVEVDVDPRETVPLKRRLE</sequence>
<evidence type="ECO:0000259" key="5">
    <source>
        <dbReference type="Pfam" id="PF02775"/>
    </source>
</evidence>
<dbReference type="Proteomes" id="UP000278475">
    <property type="component" value="Unassembled WGS sequence"/>
</dbReference>
<dbReference type="GO" id="GO:0030976">
    <property type="term" value="F:thiamine pyrophosphate binding"/>
    <property type="evidence" value="ECO:0007669"/>
    <property type="project" value="InterPro"/>
</dbReference>
<dbReference type="PANTHER" id="PTHR18968:SF13">
    <property type="entry name" value="ACETOLACTATE SYNTHASE CATALYTIC SUBUNIT, MITOCHONDRIAL"/>
    <property type="match status" value="1"/>
</dbReference>
<evidence type="ECO:0000256" key="3">
    <source>
        <dbReference type="RuleBase" id="RU362132"/>
    </source>
</evidence>
<evidence type="ECO:0000259" key="6">
    <source>
        <dbReference type="Pfam" id="PF02776"/>
    </source>
</evidence>
<dbReference type="InterPro" id="IPR029035">
    <property type="entry name" value="DHS-like_NAD/FAD-binding_dom"/>
</dbReference>
<dbReference type="InterPro" id="IPR011766">
    <property type="entry name" value="TPP_enzyme_TPP-bd"/>
</dbReference>
<evidence type="ECO:0000256" key="2">
    <source>
        <dbReference type="ARBA" id="ARBA00023052"/>
    </source>
</evidence>
<proteinExistence type="inferred from homology"/>
<dbReference type="InterPro" id="IPR045229">
    <property type="entry name" value="TPP_enz"/>
</dbReference>